<dbReference type="OrthoDB" id="5576752at2759"/>
<evidence type="ECO:0000313" key="12">
    <source>
        <dbReference type="EMBL" id="KAF6764713.1"/>
    </source>
</evidence>
<evidence type="ECO:0000256" key="10">
    <source>
        <dbReference type="RuleBase" id="RU368005"/>
    </source>
</evidence>
<evidence type="ECO:0000256" key="7">
    <source>
        <dbReference type="ARBA" id="ARBA00023136"/>
    </source>
</evidence>
<evidence type="ECO:0000256" key="11">
    <source>
        <dbReference type="SAM" id="MobiDB-lite"/>
    </source>
</evidence>
<dbReference type="PANTHER" id="PTHR28202">
    <property type="entry name" value="ASSEMBLY FACTOR CBP4"/>
    <property type="match status" value="1"/>
</dbReference>
<proteinExistence type="inferred from homology"/>
<evidence type="ECO:0000256" key="8">
    <source>
        <dbReference type="ARBA" id="ARBA00023186"/>
    </source>
</evidence>
<keyword evidence="7" id="KW-0472">Membrane</keyword>
<dbReference type="AlphaFoldDB" id="A0A8H6IFW3"/>
<sequence length="89" mass="10088">MQQFPWVRWAGLTTVLMGAGYMLMKATTPTEEQLYNEMAPDLRKKVDASRAARLAREAEMKKQVEAQVAGAEHPESAKPIWASRPSERR</sequence>
<dbReference type="GO" id="GO:0005743">
    <property type="term" value="C:mitochondrial inner membrane"/>
    <property type="evidence" value="ECO:0007669"/>
    <property type="project" value="UniProtKB-SubCell"/>
</dbReference>
<evidence type="ECO:0000256" key="1">
    <source>
        <dbReference type="ARBA" id="ARBA00004434"/>
    </source>
</evidence>
<evidence type="ECO:0000256" key="2">
    <source>
        <dbReference type="ARBA" id="ARBA00006780"/>
    </source>
</evidence>
<gene>
    <name evidence="12" type="ORF">DFP72DRAFT_869016</name>
</gene>
<evidence type="ECO:0000256" key="4">
    <source>
        <dbReference type="ARBA" id="ARBA00022792"/>
    </source>
</evidence>
<keyword evidence="4 10" id="KW-0999">Mitochondrion inner membrane</keyword>
<comment type="caution">
    <text evidence="12">The sequence shown here is derived from an EMBL/GenBank/DDBJ whole genome shotgun (WGS) entry which is preliminary data.</text>
</comment>
<dbReference type="PANTHER" id="PTHR28202:SF1">
    <property type="entry name" value="ASSEMBLY FACTOR CBP4"/>
    <property type="match status" value="1"/>
</dbReference>
<dbReference type="Pfam" id="PF07960">
    <property type="entry name" value="CBP4"/>
    <property type="match status" value="1"/>
</dbReference>
<evidence type="ECO:0000256" key="9">
    <source>
        <dbReference type="ARBA" id="ARBA00025413"/>
    </source>
</evidence>
<keyword evidence="3" id="KW-0812">Transmembrane</keyword>
<reference evidence="12 13" key="1">
    <citation type="submission" date="2020-07" db="EMBL/GenBank/DDBJ databases">
        <title>Comparative genomics of pyrophilous fungi reveals a link between fire events and developmental genes.</title>
        <authorList>
            <consortium name="DOE Joint Genome Institute"/>
            <person name="Steindorff A.S."/>
            <person name="Carver A."/>
            <person name="Calhoun S."/>
            <person name="Stillman K."/>
            <person name="Liu H."/>
            <person name="Lipzen A."/>
            <person name="Pangilinan J."/>
            <person name="Labutti K."/>
            <person name="Bruns T.D."/>
            <person name="Grigoriev I.V."/>
        </authorList>
    </citation>
    <scope>NUCLEOTIDE SEQUENCE [LARGE SCALE GENOMIC DNA]</scope>
    <source>
        <strain evidence="12 13">CBS 144469</strain>
    </source>
</reference>
<accession>A0A8H6IFW3</accession>
<keyword evidence="13" id="KW-1185">Reference proteome</keyword>
<evidence type="ECO:0000256" key="5">
    <source>
        <dbReference type="ARBA" id="ARBA00022989"/>
    </source>
</evidence>
<comment type="subcellular location">
    <subcellularLocation>
        <location evidence="1 10">Mitochondrion inner membrane</location>
        <topology evidence="1 10">Single-pass membrane protein</topology>
    </subcellularLocation>
</comment>
<evidence type="ECO:0000256" key="6">
    <source>
        <dbReference type="ARBA" id="ARBA00023128"/>
    </source>
</evidence>
<evidence type="ECO:0000313" key="13">
    <source>
        <dbReference type="Proteomes" id="UP000521943"/>
    </source>
</evidence>
<dbReference type="InterPro" id="IPR012420">
    <property type="entry name" value="Cbp4"/>
</dbReference>
<keyword evidence="8 10" id="KW-0143">Chaperone</keyword>
<feature type="region of interest" description="Disordered" evidence="11">
    <location>
        <begin position="53"/>
        <end position="89"/>
    </location>
</feature>
<dbReference type="Proteomes" id="UP000521943">
    <property type="component" value="Unassembled WGS sequence"/>
</dbReference>
<comment type="function">
    <text evidence="9 10">Essential for the assembly of ubiquinol-cytochrome c reductase. It has a direct effect on the correct occurrence of the Rieske protein, core 4, core 5 and apocytochrome b.</text>
</comment>
<evidence type="ECO:0000256" key="3">
    <source>
        <dbReference type="ARBA" id="ARBA00022692"/>
    </source>
</evidence>
<keyword evidence="6 10" id="KW-0496">Mitochondrion</keyword>
<keyword evidence="5" id="KW-1133">Transmembrane helix</keyword>
<organism evidence="12 13">
    <name type="scientific">Ephemerocybe angulata</name>
    <dbReference type="NCBI Taxonomy" id="980116"/>
    <lineage>
        <taxon>Eukaryota</taxon>
        <taxon>Fungi</taxon>
        <taxon>Dikarya</taxon>
        <taxon>Basidiomycota</taxon>
        <taxon>Agaricomycotina</taxon>
        <taxon>Agaricomycetes</taxon>
        <taxon>Agaricomycetidae</taxon>
        <taxon>Agaricales</taxon>
        <taxon>Agaricineae</taxon>
        <taxon>Psathyrellaceae</taxon>
        <taxon>Ephemerocybe</taxon>
    </lineage>
</organism>
<protein>
    <recommendedName>
        <fullName evidence="10">Cytochrome b mRNA-processing protein 4</fullName>
    </recommendedName>
</protein>
<dbReference type="GO" id="GO:0034551">
    <property type="term" value="P:mitochondrial respiratory chain complex III assembly"/>
    <property type="evidence" value="ECO:0007669"/>
    <property type="project" value="TreeGrafter"/>
</dbReference>
<comment type="similarity">
    <text evidence="2 10">Belongs to the CBP4 family.</text>
</comment>
<dbReference type="EMBL" id="JACGCI010000003">
    <property type="protein sequence ID" value="KAF6764713.1"/>
    <property type="molecule type" value="Genomic_DNA"/>
</dbReference>
<name>A0A8H6IFW3_9AGAR</name>
<feature type="compositionally biased region" description="Basic and acidic residues" evidence="11">
    <location>
        <begin position="53"/>
        <end position="64"/>
    </location>
</feature>